<reference evidence="1" key="1">
    <citation type="submission" date="2021-06" db="EMBL/GenBank/DDBJ databases">
        <authorList>
            <person name="Kallberg Y."/>
            <person name="Tangrot J."/>
            <person name="Rosling A."/>
        </authorList>
    </citation>
    <scope>NUCLEOTIDE SEQUENCE</scope>
    <source>
        <strain evidence="1">AU212A</strain>
    </source>
</reference>
<comment type="caution">
    <text evidence="1">The sequence shown here is derived from an EMBL/GenBank/DDBJ whole genome shotgun (WGS) entry which is preliminary data.</text>
</comment>
<keyword evidence="2" id="KW-1185">Reference proteome</keyword>
<sequence length="442" mass="48641">MAAINVDDEIIPEAPNNEVLPLVEPTDRTPLLGGNDIIIENEDQVSVSQGSASRISCAVNLANTILGTGMLAMPAAIASVGLIMGSMLIFYAAFTSGLGLYFLSRAAAQTKGRNSSFFAVSQLTYPKAALFFDIAIAIKCFGVSISYLIIIGDLMPQVVIAILGSGYIDSNSLFLDRRFWITAFMIVIIPLAFLKKLDSLRYTSFIALISVVYLVFIVIYYYVGPDFKAPPKDKIHYINFSGKFLTHLPIFVFSFTCHQNVFSIYNELRDNNQSRINTVINGSIGTSSIIYQIIGILGYLSFGDDVLPNIIAMYNASTIVTIGRAAIVILVVFSYPLQAHPARFCLEKSFFFLQSLSSKSPRPYSEARYIFLTVAILFSSYIISILVSKLDLVLSFVGSTGSTAVSFILPGIFYYKLHEDSSWDTRKILSVFLAVYGCLVMV</sequence>
<dbReference type="Proteomes" id="UP000789860">
    <property type="component" value="Unassembled WGS sequence"/>
</dbReference>
<evidence type="ECO:0000313" key="1">
    <source>
        <dbReference type="EMBL" id="CAG8453781.1"/>
    </source>
</evidence>
<proteinExistence type="predicted"/>
<name>A0ACA9K5P2_9GLOM</name>
<evidence type="ECO:0000313" key="2">
    <source>
        <dbReference type="Proteomes" id="UP000789860"/>
    </source>
</evidence>
<gene>
    <name evidence="1" type="ORF">SCALOS_LOCUS1307</name>
</gene>
<dbReference type="EMBL" id="CAJVPM010000875">
    <property type="protein sequence ID" value="CAG8453781.1"/>
    <property type="molecule type" value="Genomic_DNA"/>
</dbReference>
<feature type="non-terminal residue" evidence="1">
    <location>
        <position position="442"/>
    </location>
</feature>
<organism evidence="1 2">
    <name type="scientific">Scutellospora calospora</name>
    <dbReference type="NCBI Taxonomy" id="85575"/>
    <lineage>
        <taxon>Eukaryota</taxon>
        <taxon>Fungi</taxon>
        <taxon>Fungi incertae sedis</taxon>
        <taxon>Mucoromycota</taxon>
        <taxon>Glomeromycotina</taxon>
        <taxon>Glomeromycetes</taxon>
        <taxon>Diversisporales</taxon>
        <taxon>Gigasporaceae</taxon>
        <taxon>Scutellospora</taxon>
    </lineage>
</organism>
<protein>
    <submittedName>
        <fullName evidence="1">6244_t:CDS:1</fullName>
    </submittedName>
</protein>
<accession>A0ACA9K5P2</accession>